<protein>
    <submittedName>
        <fullName evidence="1">Uncharacterized protein</fullName>
    </submittedName>
</protein>
<dbReference type="EMBL" id="APPJ01000012">
    <property type="protein sequence ID" value="ENV15876.1"/>
    <property type="molecule type" value="Genomic_DNA"/>
</dbReference>
<dbReference type="Proteomes" id="UP000013148">
    <property type="component" value="Unassembled WGS sequence"/>
</dbReference>
<accession>N8WV63</accession>
<gene>
    <name evidence="1" type="ORF">F964_02810</name>
</gene>
<comment type="caution">
    <text evidence="1">The sequence shown here is derived from an EMBL/GenBank/DDBJ whole genome shotgun (WGS) entry which is preliminary data.</text>
</comment>
<evidence type="ECO:0000313" key="1">
    <source>
        <dbReference type="EMBL" id="ENV15876.1"/>
    </source>
</evidence>
<dbReference type="HOGENOM" id="CLU_3148332_0_0_6"/>
<dbReference type="PATRIC" id="fig|1217656.3.peg.2751"/>
<sequence>MSFDFVEIFKEIDHHKNDLDIDNFMTTIINHCHEIQPIKSWDLFKLAA</sequence>
<dbReference type="eggNOG" id="ENOG5031S0V">
    <property type="taxonomic scope" value="Bacteria"/>
</dbReference>
<evidence type="ECO:0000313" key="2">
    <source>
        <dbReference type="Proteomes" id="UP000013148"/>
    </source>
</evidence>
<keyword evidence="2" id="KW-1185">Reference proteome</keyword>
<organism evidence="1 2">
    <name type="scientific">Acinetobacter guillouiae NIPH 991</name>
    <dbReference type="NCBI Taxonomy" id="1217656"/>
    <lineage>
        <taxon>Bacteria</taxon>
        <taxon>Pseudomonadati</taxon>
        <taxon>Pseudomonadota</taxon>
        <taxon>Gammaproteobacteria</taxon>
        <taxon>Moraxellales</taxon>
        <taxon>Moraxellaceae</taxon>
        <taxon>Acinetobacter</taxon>
    </lineage>
</organism>
<reference evidence="1 2" key="1">
    <citation type="submission" date="2013-02" db="EMBL/GenBank/DDBJ databases">
        <title>The Genome Sequence of Acinetobacter guillouiae NIPH 991.</title>
        <authorList>
            <consortium name="The Broad Institute Genome Sequencing Platform"/>
            <consortium name="The Broad Institute Genome Sequencing Center for Infectious Disease"/>
            <person name="Cerqueira G."/>
            <person name="Feldgarden M."/>
            <person name="Courvalin P."/>
            <person name="Perichon B."/>
            <person name="Grillot-Courvalin C."/>
            <person name="Clermont D."/>
            <person name="Rocha E."/>
            <person name="Yoon E.-J."/>
            <person name="Nemec A."/>
            <person name="Walker B."/>
            <person name="Young S.K."/>
            <person name="Zeng Q."/>
            <person name="Gargeya S."/>
            <person name="Fitzgerald M."/>
            <person name="Haas B."/>
            <person name="Abouelleil A."/>
            <person name="Alvarado L."/>
            <person name="Arachchi H.M."/>
            <person name="Berlin A.M."/>
            <person name="Chapman S.B."/>
            <person name="Dewar J."/>
            <person name="Goldberg J."/>
            <person name="Griggs A."/>
            <person name="Gujja S."/>
            <person name="Hansen M."/>
            <person name="Howarth C."/>
            <person name="Imamovic A."/>
            <person name="Larimer J."/>
            <person name="McCowan C."/>
            <person name="Murphy C."/>
            <person name="Neiman D."/>
            <person name="Pearson M."/>
            <person name="Priest M."/>
            <person name="Roberts A."/>
            <person name="Saif S."/>
            <person name="Shea T."/>
            <person name="Sisk P."/>
            <person name="Sykes S."/>
            <person name="Wortman J."/>
            <person name="Nusbaum C."/>
            <person name="Birren B."/>
        </authorList>
    </citation>
    <scope>NUCLEOTIDE SEQUENCE [LARGE SCALE GENOMIC DNA]</scope>
    <source>
        <strain evidence="1 2">NIPH 991</strain>
    </source>
</reference>
<proteinExistence type="predicted"/>
<name>N8WV63_ACIGI</name>
<dbReference type="AlphaFoldDB" id="N8WV63"/>